<dbReference type="Gene3D" id="3.40.50.670">
    <property type="match status" value="2"/>
</dbReference>
<dbReference type="InterPro" id="IPR049353">
    <property type="entry name" value="GyrB_hook"/>
</dbReference>
<keyword evidence="14" id="KW-1185">Reference proteome</keyword>
<dbReference type="InterPro" id="IPR020568">
    <property type="entry name" value="Ribosomal_Su5_D2-typ_SF"/>
</dbReference>
<dbReference type="FunFam" id="3.30.565.10:FF:000002">
    <property type="entry name" value="DNA gyrase subunit B"/>
    <property type="match status" value="1"/>
</dbReference>
<reference evidence="14" key="2">
    <citation type="submission" date="2012-03" db="EMBL/GenBank/DDBJ databases">
        <title>The complete genome sequence of the pioneer microbe on fresh volcanic deposit, Leptospirillum ferrooxidans strain C2-3.</title>
        <authorList>
            <person name="Fujimura R."/>
            <person name="Sato Y."/>
            <person name="Nishizawa T."/>
            <person name="Nanba K."/>
            <person name="Oshima K."/>
            <person name="Hattori M."/>
            <person name="Kamijo T."/>
            <person name="Ohta H."/>
        </authorList>
    </citation>
    <scope>NUCLEOTIDE SEQUENCE [LARGE SCALE GENOMIC DNA]</scope>
    <source>
        <strain evidence="14">C2-3</strain>
    </source>
</reference>
<dbReference type="Gene3D" id="3.30.565.10">
    <property type="entry name" value="Histidine kinase-like ATPase, C-terminal domain"/>
    <property type="match status" value="1"/>
</dbReference>
<evidence type="ECO:0000256" key="4">
    <source>
        <dbReference type="ARBA" id="ARBA00022723"/>
    </source>
</evidence>
<dbReference type="Pfam" id="PF02518">
    <property type="entry name" value="HATPase_c"/>
    <property type="match status" value="1"/>
</dbReference>
<dbReference type="Pfam" id="PF00204">
    <property type="entry name" value="DNA_gyraseB"/>
    <property type="match status" value="1"/>
</dbReference>
<dbReference type="InterPro" id="IPR002288">
    <property type="entry name" value="DNA_gyrase_B_C"/>
</dbReference>
<evidence type="ECO:0000259" key="12">
    <source>
        <dbReference type="PROSITE" id="PS50880"/>
    </source>
</evidence>
<keyword evidence="9" id="KW-0238">DNA-binding</keyword>
<dbReference type="PANTHER" id="PTHR45866:SF1">
    <property type="entry name" value="DNA GYRASE SUBUNIT B, MITOCHONDRIAL"/>
    <property type="match status" value="1"/>
</dbReference>
<keyword evidence="3 11" id="KW-0963">Cytoplasm</keyword>
<dbReference type="InterPro" id="IPR013506">
    <property type="entry name" value="Topo_IIA_bsu_dom2"/>
</dbReference>
<dbReference type="InterPro" id="IPR000565">
    <property type="entry name" value="Topo_IIA_B"/>
</dbReference>
<dbReference type="GO" id="GO:0005737">
    <property type="term" value="C:cytoplasm"/>
    <property type="evidence" value="ECO:0007669"/>
    <property type="project" value="UniProtKB-SubCell"/>
</dbReference>
<dbReference type="PANTHER" id="PTHR45866">
    <property type="entry name" value="DNA GYRASE/TOPOISOMERASE SUBUNIT B"/>
    <property type="match status" value="1"/>
</dbReference>
<dbReference type="SMART" id="SM00433">
    <property type="entry name" value="TOP2c"/>
    <property type="match status" value="1"/>
</dbReference>
<evidence type="ECO:0000313" key="13">
    <source>
        <dbReference type="EMBL" id="BAM05734.1"/>
    </source>
</evidence>
<dbReference type="PROSITE" id="PS00177">
    <property type="entry name" value="TOPOISOMERASE_II"/>
    <property type="match status" value="1"/>
</dbReference>
<comment type="subunit">
    <text evidence="11">Heterotetramer, composed of two GyrA and two GyrB chains. In the heterotetramer, GyrA contains the active site tyrosine that forms a transient covalent intermediate with DNA, while GyrB binds cofactors and catalyzes ATP hydrolysis.</text>
</comment>
<dbReference type="InterPro" id="IPR014721">
    <property type="entry name" value="Ribsml_uS5_D2-typ_fold_subgr"/>
</dbReference>
<evidence type="ECO:0000256" key="3">
    <source>
        <dbReference type="ARBA" id="ARBA00022490"/>
    </source>
</evidence>
<feature type="site" description="Interaction with DNA" evidence="11">
    <location>
        <position position="451"/>
    </location>
</feature>
<dbReference type="PATRIC" id="fig|1162668.3.peg.3"/>
<reference evidence="13 14" key="1">
    <citation type="journal article" date="2012" name="J. Bacteriol.">
        <title>Complete Genome Sequence of Leptospirillum ferrooxidans Strain C2-3, Isolated from a Fresh Volcanic Ash Deposit on the Island of Miyake, Japan.</title>
        <authorList>
            <person name="Fujimura R."/>
            <person name="Sato Y."/>
            <person name="Nishizawa T."/>
            <person name="Oshima K."/>
            <person name="Kim S.-W."/>
            <person name="Hattori M."/>
            <person name="Kamijo T."/>
            <person name="Ohta H."/>
        </authorList>
    </citation>
    <scope>NUCLEOTIDE SEQUENCE [LARGE SCALE GENOMIC DNA]</scope>
    <source>
        <strain evidence="13 14">C2-3</strain>
    </source>
</reference>
<dbReference type="AlphaFoldDB" id="I0IKD5"/>
<dbReference type="KEGG" id="lfc:LFE_0003"/>
<protein>
    <recommendedName>
        <fullName evidence="11">DNA gyrase subunit B</fullName>
        <ecNumber evidence="11">5.6.2.2</ecNumber>
    </recommendedName>
</protein>
<feature type="binding site" evidence="11">
    <location>
        <position position="426"/>
    </location>
    <ligand>
        <name>Mg(2+)</name>
        <dbReference type="ChEBI" id="CHEBI:18420"/>
        <label>1</label>
        <note>catalytic</note>
    </ligand>
</feature>
<dbReference type="PRINTS" id="PR01159">
    <property type="entry name" value="DNAGYRASEB"/>
</dbReference>
<name>I0IKD5_LEPFC</name>
<dbReference type="InterPro" id="IPR036890">
    <property type="entry name" value="HATPase_C_sf"/>
</dbReference>
<evidence type="ECO:0000313" key="14">
    <source>
        <dbReference type="Proteomes" id="UP000007382"/>
    </source>
</evidence>
<keyword evidence="10 11" id="KW-0413">Isomerase</keyword>
<dbReference type="Gene3D" id="3.30.230.10">
    <property type="match status" value="1"/>
</dbReference>
<evidence type="ECO:0000256" key="11">
    <source>
        <dbReference type="HAMAP-Rule" id="MF_01898"/>
    </source>
</evidence>
<proteinExistence type="inferred from homology"/>
<gene>
    <name evidence="11" type="primary">gyrB</name>
    <name evidence="13" type="ordered locus">LFE_0003</name>
</gene>
<dbReference type="InterPro" id="IPR013759">
    <property type="entry name" value="Topo_IIA_B_C"/>
</dbReference>
<dbReference type="GO" id="GO:0005524">
    <property type="term" value="F:ATP binding"/>
    <property type="evidence" value="ECO:0007669"/>
    <property type="project" value="UniProtKB-UniRule"/>
</dbReference>
<dbReference type="InterPro" id="IPR001241">
    <property type="entry name" value="Topo_IIA"/>
</dbReference>
<feature type="binding site" evidence="11">
    <location>
        <position position="501"/>
    </location>
    <ligand>
        <name>Mg(2+)</name>
        <dbReference type="ChEBI" id="CHEBI:18420"/>
        <label>2</label>
    </ligand>
</feature>
<dbReference type="InterPro" id="IPR013760">
    <property type="entry name" value="Topo_IIA-like_dom_sf"/>
</dbReference>
<dbReference type="Proteomes" id="UP000007382">
    <property type="component" value="Chromosome"/>
</dbReference>
<keyword evidence="7 11" id="KW-0460">Magnesium</keyword>
<dbReference type="STRING" id="1162668.LFE_0003"/>
<dbReference type="GO" id="GO:0003677">
    <property type="term" value="F:DNA binding"/>
    <property type="evidence" value="ECO:0007669"/>
    <property type="project" value="UniProtKB-KW"/>
</dbReference>
<dbReference type="InterPro" id="IPR003594">
    <property type="entry name" value="HATPase_dom"/>
</dbReference>
<dbReference type="RefSeq" id="WP_014448229.1">
    <property type="nucleotide sequence ID" value="NC_017094.1"/>
</dbReference>
<keyword evidence="6 11" id="KW-0067">ATP-binding</keyword>
<evidence type="ECO:0000256" key="5">
    <source>
        <dbReference type="ARBA" id="ARBA00022741"/>
    </source>
</evidence>
<dbReference type="CDD" id="cd00822">
    <property type="entry name" value="TopoII_Trans_DNA_gyrase"/>
    <property type="match status" value="1"/>
</dbReference>
<evidence type="ECO:0000256" key="6">
    <source>
        <dbReference type="ARBA" id="ARBA00022840"/>
    </source>
</evidence>
<dbReference type="GO" id="GO:0006261">
    <property type="term" value="P:DNA-templated DNA replication"/>
    <property type="evidence" value="ECO:0007669"/>
    <property type="project" value="UniProtKB-UniRule"/>
</dbReference>
<dbReference type="InterPro" id="IPR034160">
    <property type="entry name" value="TOPRIM_GyrB"/>
</dbReference>
<sequence length="814" mass="91007">MAPEEEVIAYGAEQIRVLEGLEAVRVRPGMYIGSTGIDGLHHLVYELVDNSVDEALAGFCSHIDITIHADHSVTVMDNGRGIPTGIHAEQKRSAAEVVLTVLHAGGKFNNSLYKVSGGLHGVGVSVVNALSQTLELEIHQEGKLHRQVYHQGVPVAPLAVVGTTTLRGTSIRFWPDLSIMETDTFLFDTLAHRFRELAFLNPILTIVLREEESLREETFHFEGGIKSYNEFLNENKKTIHEVLFFRRELPTGAQFEVAFQYQETTDNETILGFANNIFTKEGGTHIKGFRTALTRVINRFIKDKQLNKGEELRGEDIREGLTAVVSVRIPDPQFEGQTKAKLGSSWVAGAMETFLAEEMQERFEEFPQIAKKIADKGIQTAMAREAARKAKELAKRKNVLEGSNLPGKLADCQESDPAKCELYIVEGDSAGGSAKQGRDRKFQAILPLKGKILNVEKAGGAERFVTHDEVRALITAVGCGLGNEEYSQKNLRYHKIIIMTDADVDGAHIRTLLLTFFFRHMNLLIEGSHVFIAQPPLYKVSIGRQERYLLNDQALEEYTFELACAKSDFQDPQTGEWLEGPAAVAKLLILTNFESEVAGYAQRYGHASLIRVLGLFSGIHVDLLKSEEAARSLLDFAVANYKKVEPTGELSGELGFEVPEEGEPWWKIFFTSRSLGYESRLTLDPHLLAQLASGKKSLRILTLSGMLPHDGVFRGRDRSTGEVFSFFTPKEILEHIKMPVRSKMSLQRYKGLGEMNPEQLWETTMDPARRTLLRVSIPDYVEADRIFTTLMGEAVAPRREFIERFALDVSNLDI</sequence>
<evidence type="ECO:0000256" key="2">
    <source>
        <dbReference type="ARBA" id="ARBA00010708"/>
    </source>
</evidence>
<dbReference type="InterPro" id="IPR006171">
    <property type="entry name" value="TOPRIM_dom"/>
</dbReference>
<dbReference type="PROSITE" id="PS50880">
    <property type="entry name" value="TOPRIM"/>
    <property type="match status" value="1"/>
</dbReference>
<dbReference type="GO" id="GO:0006265">
    <property type="term" value="P:DNA topological change"/>
    <property type="evidence" value="ECO:0007669"/>
    <property type="project" value="UniProtKB-UniRule"/>
</dbReference>
<dbReference type="SMART" id="SM00387">
    <property type="entry name" value="HATPase_c"/>
    <property type="match status" value="1"/>
</dbReference>
<comment type="catalytic activity">
    <reaction evidence="1 11">
        <text>ATP-dependent breakage, passage and rejoining of double-stranded DNA.</text>
        <dbReference type="EC" id="5.6.2.2"/>
    </reaction>
</comment>
<dbReference type="CDD" id="cd03366">
    <property type="entry name" value="TOPRIM_TopoIIA_GyrB"/>
    <property type="match status" value="1"/>
</dbReference>
<comment type="subcellular location">
    <subcellularLocation>
        <location evidence="11">Cytoplasm</location>
    </subcellularLocation>
</comment>
<evidence type="ECO:0000256" key="8">
    <source>
        <dbReference type="ARBA" id="ARBA00023029"/>
    </source>
</evidence>
<dbReference type="EMBL" id="AP012342">
    <property type="protein sequence ID" value="BAM05734.1"/>
    <property type="molecule type" value="Genomic_DNA"/>
</dbReference>
<dbReference type="Pfam" id="PF21249">
    <property type="entry name" value="GyrB_hook"/>
    <property type="match status" value="1"/>
</dbReference>
<feature type="binding site" evidence="11">
    <location>
        <position position="503"/>
    </location>
    <ligand>
        <name>Mg(2+)</name>
        <dbReference type="ChEBI" id="CHEBI:18420"/>
        <label>2</label>
    </ligand>
</feature>
<dbReference type="NCBIfam" id="NF011501">
    <property type="entry name" value="PRK14939.1"/>
    <property type="match status" value="1"/>
</dbReference>
<evidence type="ECO:0000256" key="1">
    <source>
        <dbReference type="ARBA" id="ARBA00000185"/>
    </source>
</evidence>
<keyword evidence="4 11" id="KW-0479">Metal-binding</keyword>
<dbReference type="SUPFAM" id="SSF56719">
    <property type="entry name" value="Type II DNA topoisomerase"/>
    <property type="match status" value="1"/>
</dbReference>
<feature type="domain" description="Toprim" evidence="12">
    <location>
        <begin position="420"/>
        <end position="536"/>
    </location>
</feature>
<dbReference type="Pfam" id="PF01751">
    <property type="entry name" value="Toprim"/>
    <property type="match status" value="1"/>
</dbReference>
<dbReference type="HOGENOM" id="CLU_006146_4_1_0"/>
<comment type="function">
    <text evidence="11">A type II topoisomerase that negatively supercoils closed circular double-stranded (ds) DNA in an ATP-dependent manner to modulate DNA topology and maintain chromosomes in an underwound state. Negative supercoiling favors strand separation, and DNA replication, transcription, recombination and repair, all of which involve strand separation. Also able to catalyze the interconversion of other topological isomers of dsDNA rings, including catenanes and knotted rings. Type II topoisomerases break and join 2 DNA strands simultaneously in an ATP-dependent manner.</text>
</comment>
<dbReference type="NCBIfam" id="NF004189">
    <property type="entry name" value="PRK05644.1"/>
    <property type="match status" value="1"/>
</dbReference>
<dbReference type="Pfam" id="PF00986">
    <property type="entry name" value="DNA_gyraseB_C"/>
    <property type="match status" value="1"/>
</dbReference>
<dbReference type="CDD" id="cd16928">
    <property type="entry name" value="HATPase_GyrB-like"/>
    <property type="match status" value="1"/>
</dbReference>
<dbReference type="GO" id="GO:0005694">
    <property type="term" value="C:chromosome"/>
    <property type="evidence" value="ECO:0007669"/>
    <property type="project" value="InterPro"/>
</dbReference>
<keyword evidence="5 11" id="KW-0547">Nucleotide-binding</keyword>
<dbReference type="InterPro" id="IPR018522">
    <property type="entry name" value="TopoIIA_CS"/>
</dbReference>
<keyword evidence="8 11" id="KW-0799">Topoisomerase</keyword>
<feature type="binding site" evidence="11">
    <location>
        <position position="501"/>
    </location>
    <ligand>
        <name>Mg(2+)</name>
        <dbReference type="ChEBI" id="CHEBI:18420"/>
        <label>1</label>
        <note>catalytic</note>
    </ligand>
</feature>
<dbReference type="eggNOG" id="COG0187">
    <property type="taxonomic scope" value="Bacteria"/>
</dbReference>
<dbReference type="GO" id="GO:0003918">
    <property type="term" value="F:DNA topoisomerase type II (double strand cut, ATP-hydrolyzing) activity"/>
    <property type="evidence" value="ECO:0007669"/>
    <property type="project" value="UniProtKB-UniRule"/>
</dbReference>
<evidence type="ECO:0000256" key="7">
    <source>
        <dbReference type="ARBA" id="ARBA00022842"/>
    </source>
</evidence>
<dbReference type="SUPFAM" id="SSF54211">
    <property type="entry name" value="Ribosomal protein S5 domain 2-like"/>
    <property type="match status" value="1"/>
</dbReference>
<comment type="similarity">
    <text evidence="2 11">Belongs to the type II topoisomerase GyrB family.</text>
</comment>
<dbReference type="NCBIfam" id="TIGR01059">
    <property type="entry name" value="gyrB"/>
    <property type="match status" value="1"/>
</dbReference>
<dbReference type="InterPro" id="IPR011557">
    <property type="entry name" value="GyrB"/>
</dbReference>
<feature type="site" description="Interaction with DNA" evidence="11">
    <location>
        <position position="454"/>
    </location>
</feature>
<evidence type="ECO:0000256" key="10">
    <source>
        <dbReference type="ARBA" id="ARBA00023235"/>
    </source>
</evidence>
<dbReference type="HAMAP" id="MF_01898">
    <property type="entry name" value="GyrB"/>
    <property type="match status" value="1"/>
</dbReference>
<dbReference type="PRINTS" id="PR00418">
    <property type="entry name" value="TPI2FAMILY"/>
</dbReference>
<comment type="cofactor">
    <cofactor evidence="11">
        <name>Mg(2+)</name>
        <dbReference type="ChEBI" id="CHEBI:18420"/>
    </cofactor>
    <cofactor evidence="11">
        <name>Mn(2+)</name>
        <dbReference type="ChEBI" id="CHEBI:29035"/>
    </cofactor>
    <cofactor evidence="11">
        <name>Ca(2+)</name>
        <dbReference type="ChEBI" id="CHEBI:29108"/>
    </cofactor>
    <text evidence="11">Binds two Mg(2+) per subunit. The magnesium ions form salt bridges with both the protein and the DNA. Can also accept other divalent metal cations, such as Mn(2+) or Ca(2+).</text>
</comment>
<organism evidence="13 14">
    <name type="scientific">Leptospirillum ferrooxidans (strain C2-3)</name>
    <dbReference type="NCBI Taxonomy" id="1162668"/>
    <lineage>
        <taxon>Bacteria</taxon>
        <taxon>Pseudomonadati</taxon>
        <taxon>Nitrospirota</taxon>
        <taxon>Nitrospiria</taxon>
        <taxon>Nitrospirales</taxon>
        <taxon>Nitrospiraceae</taxon>
        <taxon>Leptospirillum</taxon>
    </lineage>
</organism>
<dbReference type="GO" id="GO:0046872">
    <property type="term" value="F:metal ion binding"/>
    <property type="evidence" value="ECO:0007669"/>
    <property type="project" value="UniProtKB-KW"/>
</dbReference>
<comment type="miscellaneous">
    <text evidence="11">Few gyrases are as efficient as E.coli at forming negative supercoils. Not all organisms have 2 type II topoisomerases; in organisms with a single type II topoisomerase this enzyme also has to decatenate newly replicated chromosomes.</text>
</comment>
<dbReference type="SUPFAM" id="SSF55874">
    <property type="entry name" value="ATPase domain of HSP90 chaperone/DNA topoisomerase II/histidine kinase"/>
    <property type="match status" value="1"/>
</dbReference>
<dbReference type="EC" id="5.6.2.2" evidence="11"/>
<accession>I0IKD5</accession>
<evidence type="ECO:0000256" key="9">
    <source>
        <dbReference type="ARBA" id="ARBA00023125"/>
    </source>
</evidence>